<name>A0ABS1M2Q8_9NOCA</name>
<dbReference type="Proteomes" id="UP000602198">
    <property type="component" value="Unassembled WGS sequence"/>
</dbReference>
<reference evidence="2 3" key="1">
    <citation type="submission" date="2021-01" db="EMBL/GenBank/DDBJ databases">
        <title>WGS of actinomycetes isolated from Thailand.</title>
        <authorList>
            <person name="Thawai C."/>
        </authorList>
    </citation>
    <scope>NUCLEOTIDE SEQUENCE [LARGE SCALE GENOMIC DNA]</scope>
    <source>
        <strain evidence="2 3">LPG 2</strain>
    </source>
</reference>
<sequence length="383" mass="43145">MKQQRPATARSIGDGLKLHRHLVRSVNGVHTVITLRAGTRARFSTNRFHDTWHVLSDEHGARLLARLLWGLSYQARPGTFVYIDRQFLTPTPFDADPADPIALVPGWCTPFDDRVTHQLKRHALPKPEGTVRWQTFGMDRTLEPAALDAWWERYHATHRGEGRGQVDRRRGVIVLSPATPEDARAWALSAAGLDTTRHGSDHTYLGPWDYGYDGEIQVFRRFRPMVSVAAQARAQVLSRATVPEDPEDLRAAVWTEAESVRGDAHLKVREWRDRSYVLSRAAAAMLAHANVATLEDLAAIGPVEAYRRMRAADVKNLTLQMLWAMEGALTYRDRHSIPLERRRELLADLGATPAPAPPVRVRYRAPIRRSPSIVRGPSKSASR</sequence>
<comment type="caution">
    <text evidence="2">The sequence shown here is derived from an EMBL/GenBank/DDBJ whole genome shotgun (WGS) entry which is preliminary data.</text>
</comment>
<accession>A0ABS1M2Q8</accession>
<protein>
    <submittedName>
        <fullName evidence="2">TfoX/Sxy family DNA transformation protein</fullName>
    </submittedName>
</protein>
<feature type="domain" description="TfoX C-terminal" evidence="1">
    <location>
        <begin position="281"/>
        <end position="348"/>
    </location>
</feature>
<keyword evidence="3" id="KW-1185">Reference proteome</keyword>
<dbReference type="RefSeq" id="WP_201946128.1">
    <property type="nucleotide sequence ID" value="NZ_JAERRJ010000003.1"/>
</dbReference>
<dbReference type="Gene3D" id="1.10.150.20">
    <property type="entry name" value="5' to 3' exonuclease, C-terminal subdomain"/>
    <property type="match status" value="1"/>
</dbReference>
<evidence type="ECO:0000313" key="2">
    <source>
        <dbReference type="EMBL" id="MBL1074840.1"/>
    </source>
</evidence>
<dbReference type="Pfam" id="PF04994">
    <property type="entry name" value="TfoX_C"/>
    <property type="match status" value="1"/>
</dbReference>
<dbReference type="EMBL" id="JAERRJ010000003">
    <property type="protein sequence ID" value="MBL1074840.1"/>
    <property type="molecule type" value="Genomic_DNA"/>
</dbReference>
<dbReference type="InterPro" id="IPR007077">
    <property type="entry name" value="TfoX_C"/>
</dbReference>
<evidence type="ECO:0000313" key="3">
    <source>
        <dbReference type="Proteomes" id="UP000602198"/>
    </source>
</evidence>
<organism evidence="2 3">
    <name type="scientific">Nocardia acididurans</name>
    <dbReference type="NCBI Taxonomy" id="2802282"/>
    <lineage>
        <taxon>Bacteria</taxon>
        <taxon>Bacillati</taxon>
        <taxon>Actinomycetota</taxon>
        <taxon>Actinomycetes</taxon>
        <taxon>Mycobacteriales</taxon>
        <taxon>Nocardiaceae</taxon>
        <taxon>Nocardia</taxon>
    </lineage>
</organism>
<evidence type="ECO:0000259" key="1">
    <source>
        <dbReference type="Pfam" id="PF04994"/>
    </source>
</evidence>
<proteinExistence type="predicted"/>
<gene>
    <name evidence="2" type="ORF">JK358_10595</name>
</gene>